<gene>
    <name evidence="2" type="ORF">IED13_25615</name>
</gene>
<organism evidence="2 3">
    <name type="scientific">Bosea spartocytisi</name>
    <dbReference type="NCBI Taxonomy" id="2773451"/>
    <lineage>
        <taxon>Bacteria</taxon>
        <taxon>Pseudomonadati</taxon>
        <taxon>Pseudomonadota</taxon>
        <taxon>Alphaproteobacteria</taxon>
        <taxon>Hyphomicrobiales</taxon>
        <taxon>Boseaceae</taxon>
        <taxon>Bosea</taxon>
    </lineage>
</organism>
<evidence type="ECO:0000256" key="1">
    <source>
        <dbReference type="SAM" id="MobiDB-lite"/>
    </source>
</evidence>
<feature type="region of interest" description="Disordered" evidence="1">
    <location>
        <begin position="1"/>
        <end position="27"/>
    </location>
</feature>
<protein>
    <submittedName>
        <fullName evidence="2">Uncharacterized protein</fullName>
    </submittedName>
</protein>
<dbReference type="Proteomes" id="UP000619295">
    <property type="component" value="Unassembled WGS sequence"/>
</dbReference>
<dbReference type="RefSeq" id="WP_191125846.1">
    <property type="nucleotide sequence ID" value="NZ_JACXWY010000029.1"/>
</dbReference>
<dbReference type="AlphaFoldDB" id="A0A927EDR5"/>
<evidence type="ECO:0000313" key="3">
    <source>
        <dbReference type="Proteomes" id="UP000619295"/>
    </source>
</evidence>
<evidence type="ECO:0000313" key="2">
    <source>
        <dbReference type="EMBL" id="MBD3849092.1"/>
    </source>
</evidence>
<proteinExistence type="predicted"/>
<keyword evidence="3" id="KW-1185">Reference proteome</keyword>
<dbReference type="EMBL" id="JACXWY010000029">
    <property type="protein sequence ID" value="MBD3849092.1"/>
    <property type="molecule type" value="Genomic_DNA"/>
</dbReference>
<sequence>MTDAAQAEVESGATPDTEPPPPTAPENISVSLRGFDTEEHARTFGNLVATYIRALSRYIDMSALDGITIAADYTLALLELDRGYETNHKLTPSEGIAMGVAMTPAVIRNGNVKSHILFNAGVLLPLEDEKNELFKQALHTLAHECAHVEVTERFNAAFPGVLLQSKSPNLHAHCRWEIIKACWDEYAVTQICAPFGQRPTDGYEETFIAALDQTRPQANGCIRAYRLHGNLEQVIAEVYGAYGELMKFASYHLGNLTGLGLTLNDVPKTAAALSGHWFEPFFGKLKRALGDIAAGYGEWTDRSAFEALGDVADEIVADGEMTISNHRDDGTFHVDIPFTPNTMPEYVLAELIETLSGNVPVT</sequence>
<name>A0A927EDR5_9HYPH</name>
<reference evidence="2" key="1">
    <citation type="submission" date="2020-09" db="EMBL/GenBank/DDBJ databases">
        <title>Bosea spartocytisi sp. nov. a root nodule endophyte of Spartocytisus supranubius in the high mountain ecosystem fo the Teide National Park (Canary Islands, Spain).</title>
        <authorList>
            <person name="Pulido-Suarez L."/>
            <person name="Peix A."/>
            <person name="Igual J.M."/>
            <person name="Socas-Perez N."/>
            <person name="Velazquez E."/>
            <person name="Flores-Felix J.D."/>
            <person name="Leon-Barrios M."/>
        </authorList>
    </citation>
    <scope>NUCLEOTIDE SEQUENCE</scope>
    <source>
        <strain evidence="2">SSUT16</strain>
    </source>
</reference>
<comment type="caution">
    <text evidence="2">The sequence shown here is derived from an EMBL/GenBank/DDBJ whole genome shotgun (WGS) entry which is preliminary data.</text>
</comment>
<accession>A0A927EDR5</accession>